<dbReference type="InterPro" id="IPR050746">
    <property type="entry name" value="DAACS"/>
</dbReference>
<feature type="region of interest" description="Disordered" evidence="7">
    <location>
        <begin position="496"/>
        <end position="517"/>
    </location>
</feature>
<dbReference type="Gene3D" id="1.10.3860.10">
    <property type="entry name" value="Sodium:dicarboxylate symporter"/>
    <property type="match status" value="1"/>
</dbReference>
<evidence type="ECO:0000256" key="5">
    <source>
        <dbReference type="ARBA" id="ARBA00023136"/>
    </source>
</evidence>
<dbReference type="SUPFAM" id="SSF118215">
    <property type="entry name" value="Proton glutamate symport protein"/>
    <property type="match status" value="1"/>
</dbReference>
<dbReference type="PANTHER" id="PTHR11958:SF63">
    <property type="entry name" value="AMINO ACID TRANSPORTER"/>
    <property type="match status" value="1"/>
</dbReference>
<keyword evidence="5 6" id="KW-0472">Membrane</keyword>
<gene>
    <name evidence="8" type="ORF">WHR41_07909</name>
</gene>
<evidence type="ECO:0000313" key="8">
    <source>
        <dbReference type="EMBL" id="KAL1583291.1"/>
    </source>
</evidence>
<dbReference type="GO" id="GO:0015175">
    <property type="term" value="F:neutral L-amino acid transmembrane transporter activity"/>
    <property type="evidence" value="ECO:0007669"/>
    <property type="project" value="TreeGrafter"/>
</dbReference>
<dbReference type="GO" id="GO:0005313">
    <property type="term" value="F:L-glutamate transmembrane transporter activity"/>
    <property type="evidence" value="ECO:0007669"/>
    <property type="project" value="TreeGrafter"/>
</dbReference>
<feature type="transmembrane region" description="Helical" evidence="6">
    <location>
        <begin position="108"/>
        <end position="127"/>
    </location>
</feature>
<sequence>MAVEQITSDPKEPTGTVESDTKGPVNVTNSAGLSREASSEPSYVADGETTPVKRNWYQQLWDSFKTPGSAVQIIVAALIAIAIGLAVSTSVSNMPEAAPVILEIPGQLWLRALRATVLPLIIVAMIIAVQNLKSMDAGGGKLARLTIIWYVGTTILAIVISTILVDLVWRPMMTVADPDSLQMSEEDAADVEEKGGMAAHDVVVQVFESFIPNNVVGAVANDELLAVLVSAIVVGCLIKGPDSSILRAVREVEKIVMTIITFLIKLAPIGVFFLILSNLFTLDIEDIGQNLGVLVGGSIVNMAIHLFIVYPILFFAFVRQNPYAFWIRCSRSWITAWATASSAATMPVTLQVASERGIPHVVSQFVIPLGTLINMDGTAIYFPTVVVFLAATQGMSLNAGDYVVIVLLATLSSIATTPIPSSSLVLTLIIAESVGIPITGMYAVVVAIDWFIDRFRTMTNVSGDLYASRVMAKLTGITDTDSRDFEASESVQRVMQEAGGVQQQRRASVNGDAKETV</sequence>
<evidence type="ECO:0000256" key="3">
    <source>
        <dbReference type="ARBA" id="ARBA00022692"/>
    </source>
</evidence>
<keyword evidence="6" id="KW-0769">Symport</keyword>
<evidence type="ECO:0000256" key="7">
    <source>
        <dbReference type="SAM" id="MobiDB-lite"/>
    </source>
</evidence>
<name>A0AB34KGK8_9PEZI</name>
<dbReference type="RefSeq" id="XP_069226398.1">
    <property type="nucleotide sequence ID" value="XM_069376513.1"/>
</dbReference>
<feature type="transmembrane region" description="Helical" evidence="6">
    <location>
        <begin position="147"/>
        <end position="169"/>
    </location>
</feature>
<dbReference type="AlphaFoldDB" id="A0AB34KGK8"/>
<keyword evidence="9" id="KW-1185">Reference proteome</keyword>
<dbReference type="Proteomes" id="UP000803884">
    <property type="component" value="Unassembled WGS sequence"/>
</dbReference>
<feature type="transmembrane region" description="Helical" evidence="6">
    <location>
        <begin position="69"/>
        <end position="87"/>
    </location>
</feature>
<feature type="transmembrane region" description="Helical" evidence="6">
    <location>
        <begin position="402"/>
        <end position="419"/>
    </location>
</feature>
<feature type="region of interest" description="Disordered" evidence="7">
    <location>
        <begin position="1"/>
        <end position="46"/>
    </location>
</feature>
<dbReference type="InterPro" id="IPR036458">
    <property type="entry name" value="Na:dicarbo_symporter_sf"/>
</dbReference>
<evidence type="ECO:0000256" key="1">
    <source>
        <dbReference type="ARBA" id="ARBA00004141"/>
    </source>
</evidence>
<evidence type="ECO:0000256" key="4">
    <source>
        <dbReference type="ARBA" id="ARBA00022989"/>
    </source>
</evidence>
<dbReference type="GO" id="GO:0005886">
    <property type="term" value="C:plasma membrane"/>
    <property type="evidence" value="ECO:0007669"/>
    <property type="project" value="TreeGrafter"/>
</dbReference>
<keyword evidence="2 6" id="KW-0813">Transport</keyword>
<evidence type="ECO:0000313" key="9">
    <source>
        <dbReference type="Proteomes" id="UP000803884"/>
    </source>
</evidence>
<keyword evidence="4 6" id="KW-1133">Transmembrane helix</keyword>
<proteinExistence type="inferred from homology"/>
<feature type="transmembrane region" description="Helical" evidence="6">
    <location>
        <begin position="255"/>
        <end position="280"/>
    </location>
</feature>
<comment type="similarity">
    <text evidence="6">Belongs to the dicarboxylate/amino acid:cation symporter (DAACS) (TC 2.A.23) family.</text>
</comment>
<organism evidence="8 9">
    <name type="scientific">Cladosporium halotolerans</name>
    <dbReference type="NCBI Taxonomy" id="1052096"/>
    <lineage>
        <taxon>Eukaryota</taxon>
        <taxon>Fungi</taxon>
        <taxon>Dikarya</taxon>
        <taxon>Ascomycota</taxon>
        <taxon>Pezizomycotina</taxon>
        <taxon>Dothideomycetes</taxon>
        <taxon>Dothideomycetidae</taxon>
        <taxon>Cladosporiales</taxon>
        <taxon>Cladosporiaceae</taxon>
        <taxon>Cladosporium</taxon>
    </lineage>
</organism>
<evidence type="ECO:0000256" key="6">
    <source>
        <dbReference type="RuleBase" id="RU361216"/>
    </source>
</evidence>
<comment type="subcellular location">
    <subcellularLocation>
        <location evidence="1 6">Membrane</location>
        <topology evidence="1 6">Multi-pass membrane protein</topology>
    </subcellularLocation>
</comment>
<accession>A0AB34KGK8</accession>
<keyword evidence="3 6" id="KW-0812">Transmembrane</keyword>
<dbReference type="PANTHER" id="PTHR11958">
    <property type="entry name" value="SODIUM/DICARBOXYLATE SYMPORTER-RELATED"/>
    <property type="match status" value="1"/>
</dbReference>
<reference evidence="8 9" key="1">
    <citation type="journal article" date="2020" name="Microbiol. Resour. Announc.">
        <title>Draft Genome Sequence of a Cladosporium Species Isolated from the Mesophotic Ascidian Didemnum maculosum.</title>
        <authorList>
            <person name="Gioti A."/>
            <person name="Siaperas R."/>
            <person name="Nikolaivits E."/>
            <person name="Le Goff G."/>
            <person name="Ouazzani J."/>
            <person name="Kotoulas G."/>
            <person name="Topakas E."/>
        </authorList>
    </citation>
    <scope>NUCLEOTIDE SEQUENCE [LARGE SCALE GENOMIC DNA]</scope>
    <source>
        <strain evidence="8 9">TM138-S3</strain>
    </source>
</reference>
<feature type="transmembrane region" description="Helical" evidence="6">
    <location>
        <begin position="365"/>
        <end position="390"/>
    </location>
</feature>
<feature type="transmembrane region" description="Helical" evidence="6">
    <location>
        <begin position="292"/>
        <end position="318"/>
    </location>
</feature>
<comment type="caution">
    <text evidence="8">The sequence shown here is derived from an EMBL/GenBank/DDBJ whole genome shotgun (WGS) entry which is preliminary data.</text>
</comment>
<dbReference type="Pfam" id="PF00375">
    <property type="entry name" value="SDF"/>
    <property type="match status" value="1"/>
</dbReference>
<dbReference type="InterPro" id="IPR001991">
    <property type="entry name" value="Na-dicarboxylate_symporter"/>
</dbReference>
<dbReference type="EMBL" id="JAAQHG020000037">
    <property type="protein sequence ID" value="KAL1583291.1"/>
    <property type="molecule type" value="Genomic_DNA"/>
</dbReference>
<feature type="transmembrane region" description="Helical" evidence="6">
    <location>
        <begin position="330"/>
        <end position="353"/>
    </location>
</feature>
<evidence type="ECO:0000256" key="2">
    <source>
        <dbReference type="ARBA" id="ARBA00022448"/>
    </source>
</evidence>
<feature type="transmembrane region" description="Helical" evidence="6">
    <location>
        <begin position="425"/>
        <end position="452"/>
    </location>
</feature>
<dbReference type="GO" id="GO:0015501">
    <property type="term" value="F:glutamate:sodium symporter activity"/>
    <property type="evidence" value="ECO:0007669"/>
    <property type="project" value="TreeGrafter"/>
</dbReference>
<dbReference type="PRINTS" id="PR00173">
    <property type="entry name" value="EDTRNSPORT"/>
</dbReference>
<protein>
    <recommendedName>
        <fullName evidence="6">Amino acid transporter</fullName>
    </recommendedName>
</protein>
<dbReference type="GeneID" id="96009351"/>